<dbReference type="Pfam" id="PF07690">
    <property type="entry name" value="MFS_1"/>
    <property type="match status" value="1"/>
</dbReference>
<dbReference type="AlphaFoldDB" id="A0A6J6BMJ5"/>
<feature type="transmembrane region" description="Helical" evidence="6">
    <location>
        <begin position="99"/>
        <end position="124"/>
    </location>
</feature>
<evidence type="ECO:0000256" key="2">
    <source>
        <dbReference type="ARBA" id="ARBA00022475"/>
    </source>
</evidence>
<dbReference type="InterPro" id="IPR011701">
    <property type="entry name" value="MFS"/>
</dbReference>
<dbReference type="EMBL" id="CAEZSI010000062">
    <property type="protein sequence ID" value="CAB4539398.1"/>
    <property type="molecule type" value="Genomic_DNA"/>
</dbReference>
<name>A0A6J6BMJ5_9ZZZZ</name>
<comment type="subcellular location">
    <subcellularLocation>
        <location evidence="1">Cell membrane</location>
        <topology evidence="1">Multi-pass membrane protein</topology>
    </subcellularLocation>
</comment>
<keyword evidence="2" id="KW-1003">Cell membrane</keyword>
<dbReference type="PANTHER" id="PTHR23513:SF6">
    <property type="entry name" value="MAJOR FACILITATOR SUPERFAMILY ASSOCIATED DOMAIN-CONTAINING PROTEIN"/>
    <property type="match status" value="1"/>
</dbReference>
<evidence type="ECO:0000313" key="8">
    <source>
        <dbReference type="EMBL" id="CAB4539398.1"/>
    </source>
</evidence>
<evidence type="ECO:0000256" key="3">
    <source>
        <dbReference type="ARBA" id="ARBA00022692"/>
    </source>
</evidence>
<feature type="domain" description="Major facilitator superfamily (MFS) profile" evidence="7">
    <location>
        <begin position="218"/>
        <end position="407"/>
    </location>
</feature>
<feature type="transmembrane region" description="Helical" evidence="6">
    <location>
        <begin position="72"/>
        <end position="93"/>
    </location>
</feature>
<dbReference type="PANTHER" id="PTHR23513">
    <property type="entry name" value="INTEGRAL MEMBRANE EFFLUX PROTEIN-RELATED"/>
    <property type="match status" value="1"/>
</dbReference>
<keyword evidence="3 6" id="KW-0812">Transmembrane</keyword>
<dbReference type="Gene3D" id="1.20.1250.20">
    <property type="entry name" value="MFS general substrate transporter like domains"/>
    <property type="match status" value="1"/>
</dbReference>
<dbReference type="GO" id="GO:0022857">
    <property type="term" value="F:transmembrane transporter activity"/>
    <property type="evidence" value="ECO:0007669"/>
    <property type="project" value="InterPro"/>
</dbReference>
<evidence type="ECO:0000256" key="6">
    <source>
        <dbReference type="SAM" id="Phobius"/>
    </source>
</evidence>
<dbReference type="GO" id="GO:0005886">
    <property type="term" value="C:plasma membrane"/>
    <property type="evidence" value="ECO:0007669"/>
    <property type="project" value="UniProtKB-SubCell"/>
</dbReference>
<feature type="transmembrane region" description="Helical" evidence="6">
    <location>
        <begin position="218"/>
        <end position="245"/>
    </location>
</feature>
<protein>
    <submittedName>
        <fullName evidence="8">Unannotated protein</fullName>
    </submittedName>
</protein>
<feature type="transmembrane region" description="Helical" evidence="6">
    <location>
        <begin position="372"/>
        <end position="393"/>
    </location>
</feature>
<dbReference type="InterPro" id="IPR020846">
    <property type="entry name" value="MFS_dom"/>
</dbReference>
<dbReference type="PROSITE" id="PS50850">
    <property type="entry name" value="MFS"/>
    <property type="match status" value="1"/>
</dbReference>
<gene>
    <name evidence="8" type="ORF">UFOPK1412_00569</name>
</gene>
<feature type="transmembrane region" description="Helical" evidence="6">
    <location>
        <begin position="349"/>
        <end position="366"/>
    </location>
</feature>
<sequence length="407" mass="44122">MKSLGPAFNRMWGASLASNLADGLLRTAAPLLAVSLTKDPVLISLMSALVMLPWLFFAIPIGGIVDRFDRRYLLAGSNAIRFIIAALLSLSISTDRITIYWLFLAAFLIGICEVVADTTAQSLIPQILKKEGFEKGNSRLQISETIVQGFIGAPVSGFLYAAAIYLPFVFNSLGFAIAAVLALAIPIQFLQDLREDREKNSFINDVKFGMRFLYQHKLLWRLVITTTSIGFFSSLASATSVLFVIDELHVKPAYFGLIMAAGGVGAILGGIAATHTSRRFGRGKALAGNIFIGAFSSALIGIVPNVYWLIAIDLLIGFSISQWNILLMSLYQSLIPNHLYGRIHGTRRTLVWGLMPIGSFIGGYVAKFGLRAPFLVGGTIATLIAMTALKFLIEIGDHSAKEGVNNV</sequence>
<feature type="transmembrane region" description="Helical" evidence="6">
    <location>
        <begin position="43"/>
        <end position="65"/>
    </location>
</feature>
<reference evidence="8" key="1">
    <citation type="submission" date="2020-05" db="EMBL/GenBank/DDBJ databases">
        <authorList>
            <person name="Chiriac C."/>
            <person name="Salcher M."/>
            <person name="Ghai R."/>
            <person name="Kavagutti S V."/>
        </authorList>
    </citation>
    <scope>NUCLEOTIDE SEQUENCE</scope>
</reference>
<feature type="transmembrane region" description="Helical" evidence="6">
    <location>
        <begin position="172"/>
        <end position="190"/>
    </location>
</feature>
<evidence type="ECO:0000259" key="7">
    <source>
        <dbReference type="PROSITE" id="PS50850"/>
    </source>
</evidence>
<evidence type="ECO:0000256" key="4">
    <source>
        <dbReference type="ARBA" id="ARBA00022989"/>
    </source>
</evidence>
<feature type="transmembrane region" description="Helical" evidence="6">
    <location>
        <begin position="285"/>
        <end position="302"/>
    </location>
</feature>
<evidence type="ECO:0000256" key="5">
    <source>
        <dbReference type="ARBA" id="ARBA00023136"/>
    </source>
</evidence>
<evidence type="ECO:0000256" key="1">
    <source>
        <dbReference type="ARBA" id="ARBA00004651"/>
    </source>
</evidence>
<keyword evidence="5 6" id="KW-0472">Membrane</keyword>
<keyword evidence="4 6" id="KW-1133">Transmembrane helix</keyword>
<organism evidence="8">
    <name type="scientific">freshwater metagenome</name>
    <dbReference type="NCBI Taxonomy" id="449393"/>
    <lineage>
        <taxon>unclassified sequences</taxon>
        <taxon>metagenomes</taxon>
        <taxon>ecological metagenomes</taxon>
    </lineage>
</organism>
<dbReference type="CDD" id="cd06173">
    <property type="entry name" value="MFS_MefA_like"/>
    <property type="match status" value="1"/>
</dbReference>
<proteinExistence type="predicted"/>
<feature type="transmembrane region" description="Helical" evidence="6">
    <location>
        <begin position="251"/>
        <end position="273"/>
    </location>
</feature>
<accession>A0A6J6BMJ5</accession>
<dbReference type="InterPro" id="IPR036259">
    <property type="entry name" value="MFS_trans_sf"/>
</dbReference>
<feature type="transmembrane region" description="Helical" evidence="6">
    <location>
        <begin position="145"/>
        <end position="166"/>
    </location>
</feature>
<dbReference type="SUPFAM" id="SSF103473">
    <property type="entry name" value="MFS general substrate transporter"/>
    <property type="match status" value="1"/>
</dbReference>